<evidence type="ECO:0000256" key="1">
    <source>
        <dbReference type="SAM" id="SignalP"/>
    </source>
</evidence>
<accession>A0A2T3HNJ9</accession>
<dbReference type="Pfam" id="PF11958">
    <property type="entry name" value="DUF3472"/>
    <property type="match status" value="1"/>
</dbReference>
<reference evidence="3 4" key="1">
    <citation type="submission" date="2018-03" db="EMBL/GenBank/DDBJ databases">
        <authorList>
            <person name="Keele B.F."/>
        </authorList>
    </citation>
    <scope>NUCLEOTIDE SEQUENCE [LARGE SCALE GENOMIC DNA]</scope>
    <source>
        <strain evidence="3 4">YL28-9</strain>
    </source>
</reference>
<organism evidence="3 4">
    <name type="scientific">Pedobacter yulinensis</name>
    <dbReference type="NCBI Taxonomy" id="2126353"/>
    <lineage>
        <taxon>Bacteria</taxon>
        <taxon>Pseudomonadati</taxon>
        <taxon>Bacteroidota</taxon>
        <taxon>Sphingobacteriia</taxon>
        <taxon>Sphingobacteriales</taxon>
        <taxon>Sphingobacteriaceae</taxon>
        <taxon>Pedobacter</taxon>
    </lineage>
</organism>
<dbReference type="RefSeq" id="WP_107213935.1">
    <property type="nucleotide sequence ID" value="NZ_KZ686268.1"/>
</dbReference>
<protein>
    <submittedName>
        <fullName evidence="3">Nematoblast specific protein</fullName>
    </submittedName>
</protein>
<dbReference type="InterPro" id="IPR021862">
    <property type="entry name" value="DUF3472"/>
</dbReference>
<dbReference type="Pfam" id="PF16871">
    <property type="entry name" value="DUF5077"/>
    <property type="match status" value="1"/>
</dbReference>
<gene>
    <name evidence="3" type="ORF">C7T94_04330</name>
</gene>
<sequence length="431" mass="47861">MKHLVFSLLVCCSVLRVSAQTAHPQTALLPLGGNGWVDKGAAARIGNKGLTSWSDKNDVVRIWFRTESGGDLDLALKLRVPEGQSRISLTVAGKTLTKNIANKEFQTVSLGKVRLKGPGYVKAEIRGISKSGGVFAEVSDLELSGEAIGKGLTYVKNNEGNYFYWGHRGPSVHLQYVIPEAAADQVEWFYSEINVPQGEDKQGTYYMANGFSGGYFGMQVNSPTERRVLFSIWSPFQTDDPKSIPDSMKIHMLKKGSTTRTGEFGNEGSGGQSYMRYAWEAGKTYAFLVRAQADQQHRTTTFTAYFKDLQKGDWQLVASFKRPKSGGYLKGLYSFLENFDPATGEQHRKGNYGNQWAVDTKGNWYEVTKARFTADATANMNYRKDYGGGTSDQVFFLRNCGFFSDFTPVKTLLERKSTGKSHPAIDFSKLP</sequence>
<feature type="domain" description="DUF5077" evidence="2">
    <location>
        <begin position="29"/>
        <end position="147"/>
    </location>
</feature>
<dbReference type="EMBL" id="PYLS01000004">
    <property type="protein sequence ID" value="PST83973.1"/>
    <property type="molecule type" value="Genomic_DNA"/>
</dbReference>
<feature type="chain" id="PRO_5015712425" evidence="1">
    <location>
        <begin position="20"/>
        <end position="431"/>
    </location>
</feature>
<evidence type="ECO:0000313" key="4">
    <source>
        <dbReference type="Proteomes" id="UP000240912"/>
    </source>
</evidence>
<dbReference type="Proteomes" id="UP000240912">
    <property type="component" value="Unassembled WGS sequence"/>
</dbReference>
<dbReference type="AlphaFoldDB" id="A0A2T3HNJ9"/>
<comment type="caution">
    <text evidence="3">The sequence shown here is derived from an EMBL/GenBank/DDBJ whole genome shotgun (WGS) entry which is preliminary data.</text>
</comment>
<proteinExistence type="predicted"/>
<feature type="signal peptide" evidence="1">
    <location>
        <begin position="1"/>
        <end position="19"/>
    </location>
</feature>
<evidence type="ECO:0000259" key="2">
    <source>
        <dbReference type="Pfam" id="PF16871"/>
    </source>
</evidence>
<keyword evidence="4" id="KW-1185">Reference proteome</keyword>
<dbReference type="InterPro" id="IPR031712">
    <property type="entry name" value="DUF5077"/>
</dbReference>
<keyword evidence="1" id="KW-0732">Signal</keyword>
<name>A0A2T3HNJ9_9SPHI</name>
<evidence type="ECO:0000313" key="3">
    <source>
        <dbReference type="EMBL" id="PST83973.1"/>
    </source>
</evidence>
<dbReference type="OrthoDB" id="6014523at2"/>